<dbReference type="EMBL" id="MU853788">
    <property type="protein sequence ID" value="KAK3940997.1"/>
    <property type="molecule type" value="Genomic_DNA"/>
</dbReference>
<evidence type="ECO:0008006" key="6">
    <source>
        <dbReference type="Google" id="ProtNLM"/>
    </source>
</evidence>
<feature type="transmembrane region" description="Helical" evidence="2">
    <location>
        <begin position="217"/>
        <end position="241"/>
    </location>
</feature>
<dbReference type="AlphaFoldDB" id="A0AAN6S4N4"/>
<feature type="chain" id="PRO_5042834933" description="Mid2 domain-containing protein" evidence="3">
    <location>
        <begin position="20"/>
        <end position="361"/>
    </location>
</feature>
<keyword evidence="2" id="KW-0812">Transmembrane</keyword>
<keyword evidence="2" id="KW-0472">Membrane</keyword>
<evidence type="ECO:0000256" key="1">
    <source>
        <dbReference type="SAM" id="MobiDB-lite"/>
    </source>
</evidence>
<organism evidence="4 5">
    <name type="scientific">Diplogelasinospora grovesii</name>
    <dbReference type="NCBI Taxonomy" id="303347"/>
    <lineage>
        <taxon>Eukaryota</taxon>
        <taxon>Fungi</taxon>
        <taxon>Dikarya</taxon>
        <taxon>Ascomycota</taxon>
        <taxon>Pezizomycotina</taxon>
        <taxon>Sordariomycetes</taxon>
        <taxon>Sordariomycetidae</taxon>
        <taxon>Sordariales</taxon>
        <taxon>Diplogelasinosporaceae</taxon>
        <taxon>Diplogelasinospora</taxon>
    </lineage>
</organism>
<protein>
    <recommendedName>
        <fullName evidence="6">Mid2 domain-containing protein</fullName>
    </recommendedName>
</protein>
<accession>A0AAN6S4N4</accession>
<evidence type="ECO:0000313" key="5">
    <source>
        <dbReference type="Proteomes" id="UP001303473"/>
    </source>
</evidence>
<feature type="region of interest" description="Disordered" evidence="1">
    <location>
        <begin position="161"/>
        <end position="206"/>
    </location>
</feature>
<sequence>MMVVIALLLAALTASPAAAICYYPDGSVAQGDVPCTDSTTQSSCCGQGYACLGNADSAFFICQSTGDEVQRAGASTFVRGSCTDQKWRNARCPSVCVNPNAPYNDMVSGGMGIAQCNASNDTFYCIDNVMASVNCSAGLGVFKFPQTPTILTTIGIAPSTTSNYSSSTATSSSISSTTPSPTTSNSTITPAPTPTPTTAVTQTPSSTAQLSLPMQTVIGLSVGLSLSLLGLISACLGIFLWRRRRRAAASDTAAPNNDSFQDGSEVKLAAVQATLHEAPGTEFYRWEVPADSTYRQPPAELPHRYTQRYEAPTEPTHRHTQRYELPAFSPRMIQQRGNMPDEGFLMHHAGVILNLCTYLCV</sequence>
<gene>
    <name evidence="4" type="ORF">QBC46DRAFT_383822</name>
</gene>
<keyword evidence="3" id="KW-0732">Signal</keyword>
<dbReference type="Proteomes" id="UP001303473">
    <property type="component" value="Unassembled WGS sequence"/>
</dbReference>
<feature type="signal peptide" evidence="3">
    <location>
        <begin position="1"/>
        <end position="19"/>
    </location>
</feature>
<keyword evidence="5" id="KW-1185">Reference proteome</keyword>
<keyword evidence="2" id="KW-1133">Transmembrane helix</keyword>
<evidence type="ECO:0000256" key="2">
    <source>
        <dbReference type="SAM" id="Phobius"/>
    </source>
</evidence>
<reference evidence="5" key="1">
    <citation type="journal article" date="2023" name="Mol. Phylogenet. Evol.">
        <title>Genome-scale phylogeny and comparative genomics of the fungal order Sordariales.</title>
        <authorList>
            <person name="Hensen N."/>
            <person name="Bonometti L."/>
            <person name="Westerberg I."/>
            <person name="Brannstrom I.O."/>
            <person name="Guillou S."/>
            <person name="Cros-Aarteil S."/>
            <person name="Calhoun S."/>
            <person name="Haridas S."/>
            <person name="Kuo A."/>
            <person name="Mondo S."/>
            <person name="Pangilinan J."/>
            <person name="Riley R."/>
            <person name="LaButti K."/>
            <person name="Andreopoulos B."/>
            <person name="Lipzen A."/>
            <person name="Chen C."/>
            <person name="Yan M."/>
            <person name="Daum C."/>
            <person name="Ng V."/>
            <person name="Clum A."/>
            <person name="Steindorff A."/>
            <person name="Ohm R.A."/>
            <person name="Martin F."/>
            <person name="Silar P."/>
            <person name="Natvig D.O."/>
            <person name="Lalanne C."/>
            <person name="Gautier V."/>
            <person name="Ament-Velasquez S.L."/>
            <person name="Kruys A."/>
            <person name="Hutchinson M.I."/>
            <person name="Powell A.J."/>
            <person name="Barry K."/>
            <person name="Miller A.N."/>
            <person name="Grigoriev I.V."/>
            <person name="Debuchy R."/>
            <person name="Gladieux P."/>
            <person name="Hiltunen Thoren M."/>
            <person name="Johannesson H."/>
        </authorList>
    </citation>
    <scope>NUCLEOTIDE SEQUENCE [LARGE SCALE GENOMIC DNA]</scope>
    <source>
        <strain evidence="5">CBS 340.73</strain>
    </source>
</reference>
<proteinExistence type="predicted"/>
<name>A0AAN6S4N4_9PEZI</name>
<evidence type="ECO:0000313" key="4">
    <source>
        <dbReference type="EMBL" id="KAK3940997.1"/>
    </source>
</evidence>
<evidence type="ECO:0000256" key="3">
    <source>
        <dbReference type="SAM" id="SignalP"/>
    </source>
</evidence>
<comment type="caution">
    <text evidence="4">The sequence shown here is derived from an EMBL/GenBank/DDBJ whole genome shotgun (WGS) entry which is preliminary data.</text>
</comment>